<evidence type="ECO:0000313" key="1">
    <source>
        <dbReference type="EMBL" id="CAL0319155.1"/>
    </source>
</evidence>
<comment type="caution">
    <text evidence="1">The sequence shown here is derived from an EMBL/GenBank/DDBJ whole genome shotgun (WGS) entry which is preliminary data.</text>
</comment>
<name>A0AAV1XD79_LUPLU</name>
<dbReference type="EMBL" id="CAXHTB010000014">
    <property type="protein sequence ID" value="CAL0319155.1"/>
    <property type="molecule type" value="Genomic_DNA"/>
</dbReference>
<accession>A0AAV1XD79</accession>
<reference evidence="1 2" key="1">
    <citation type="submission" date="2024-03" db="EMBL/GenBank/DDBJ databases">
        <authorList>
            <person name="Martinez-Hernandez J."/>
        </authorList>
    </citation>
    <scope>NUCLEOTIDE SEQUENCE [LARGE SCALE GENOMIC DNA]</scope>
</reference>
<proteinExistence type="predicted"/>
<dbReference type="AlphaFoldDB" id="A0AAV1XD79"/>
<organism evidence="1 2">
    <name type="scientific">Lupinus luteus</name>
    <name type="common">European yellow lupine</name>
    <dbReference type="NCBI Taxonomy" id="3873"/>
    <lineage>
        <taxon>Eukaryota</taxon>
        <taxon>Viridiplantae</taxon>
        <taxon>Streptophyta</taxon>
        <taxon>Embryophyta</taxon>
        <taxon>Tracheophyta</taxon>
        <taxon>Spermatophyta</taxon>
        <taxon>Magnoliopsida</taxon>
        <taxon>eudicotyledons</taxon>
        <taxon>Gunneridae</taxon>
        <taxon>Pentapetalae</taxon>
        <taxon>rosids</taxon>
        <taxon>fabids</taxon>
        <taxon>Fabales</taxon>
        <taxon>Fabaceae</taxon>
        <taxon>Papilionoideae</taxon>
        <taxon>50 kb inversion clade</taxon>
        <taxon>genistoids sensu lato</taxon>
        <taxon>core genistoids</taxon>
        <taxon>Genisteae</taxon>
        <taxon>Lupinus</taxon>
    </lineage>
</organism>
<dbReference type="Proteomes" id="UP001497480">
    <property type="component" value="Unassembled WGS sequence"/>
</dbReference>
<keyword evidence="2" id="KW-1185">Reference proteome</keyword>
<evidence type="ECO:0000313" key="2">
    <source>
        <dbReference type="Proteomes" id="UP001497480"/>
    </source>
</evidence>
<protein>
    <submittedName>
        <fullName evidence="1">Uncharacterized protein</fullName>
    </submittedName>
</protein>
<gene>
    <name evidence="1" type="ORF">LLUT_LOCUS20215</name>
</gene>
<sequence>MVCLAGVQFIGKVSPGFEGAQLNWVDNDGMFLISDNGGELAFCFITNPNDTTKLILGVVHVATSTLKKINAEEASITSDNNIVK</sequence>